<dbReference type="InterPro" id="IPR021726">
    <property type="entry name" value="THO_THOC2_N"/>
</dbReference>
<feature type="compositionally biased region" description="Basic and acidic residues" evidence="7">
    <location>
        <begin position="1300"/>
        <end position="1330"/>
    </location>
</feature>
<dbReference type="InterPro" id="IPR040007">
    <property type="entry name" value="Tho2"/>
</dbReference>
<evidence type="ECO:0000256" key="5">
    <source>
        <dbReference type="ARBA" id="ARBA00047033"/>
    </source>
</evidence>
<evidence type="ECO:0000313" key="12">
    <source>
        <dbReference type="Proteomes" id="UP000694380"/>
    </source>
</evidence>
<dbReference type="Proteomes" id="UP000694380">
    <property type="component" value="Unplaced"/>
</dbReference>
<evidence type="ECO:0000256" key="4">
    <source>
        <dbReference type="ARBA" id="ARBA00023242"/>
    </source>
</evidence>
<dbReference type="PANTHER" id="PTHR21597">
    <property type="entry name" value="THO2 PROTEIN"/>
    <property type="match status" value="1"/>
</dbReference>
<accession>A0A8C3P6R8</accession>
<feature type="domain" description="THO complex subunit 2 N-terminal" evidence="10">
    <location>
        <begin position="390"/>
        <end position="528"/>
    </location>
</feature>
<dbReference type="GO" id="GO:0003729">
    <property type="term" value="F:mRNA binding"/>
    <property type="evidence" value="ECO:0007669"/>
    <property type="project" value="TreeGrafter"/>
</dbReference>
<evidence type="ECO:0000256" key="6">
    <source>
        <dbReference type="SAM" id="Coils"/>
    </source>
</evidence>
<evidence type="ECO:0000259" key="9">
    <source>
        <dbReference type="Pfam" id="PF11732"/>
    </source>
</evidence>
<protein>
    <recommendedName>
        <fullName evidence="3">THO complex subunit 2</fullName>
    </recommendedName>
</protein>
<keyword evidence="4" id="KW-0539">Nucleus</keyword>
<feature type="compositionally biased region" description="Basic and acidic residues" evidence="7">
    <location>
        <begin position="291"/>
        <end position="312"/>
    </location>
</feature>
<feature type="compositionally biased region" description="Basic and acidic residues" evidence="7">
    <location>
        <begin position="1240"/>
        <end position="1290"/>
    </location>
</feature>
<dbReference type="GO" id="GO:0006406">
    <property type="term" value="P:mRNA export from nucleus"/>
    <property type="evidence" value="ECO:0007669"/>
    <property type="project" value="InterPro"/>
</dbReference>
<dbReference type="InterPro" id="IPR021418">
    <property type="entry name" value="THO_THOC2_C"/>
</dbReference>
<dbReference type="PANTHER" id="PTHR21597:SF0">
    <property type="entry name" value="THO COMPLEX SUBUNIT 2"/>
    <property type="match status" value="1"/>
</dbReference>
<dbReference type="InterPro" id="IPR032302">
    <property type="entry name" value="THOC2_N"/>
</dbReference>
<feature type="coiled-coil region" evidence="6">
    <location>
        <begin position="886"/>
        <end position="921"/>
    </location>
</feature>
<proteinExistence type="inferred from homology"/>
<dbReference type="Pfam" id="PF11262">
    <property type="entry name" value="Tho2"/>
    <property type="match status" value="1"/>
</dbReference>
<evidence type="ECO:0000259" key="8">
    <source>
        <dbReference type="Pfam" id="PF11262"/>
    </source>
</evidence>
<keyword evidence="6" id="KW-0175">Coiled coil</keyword>
<dbReference type="GO" id="GO:0000445">
    <property type="term" value="C:THO complex part of transcription export complex"/>
    <property type="evidence" value="ECO:0007669"/>
    <property type="project" value="TreeGrafter"/>
</dbReference>
<evidence type="ECO:0000256" key="7">
    <source>
        <dbReference type="SAM" id="MobiDB-lite"/>
    </source>
</evidence>
<comment type="subcellular location">
    <subcellularLocation>
        <location evidence="1">Nucleus</location>
    </subcellularLocation>
</comment>
<comment type="subunit">
    <text evidence="5">Component of the THO subcomplex, which is composed of THOC1, THOC2, THOC3, THOC5, THOC6 and THOC7. The THO subcomplex interacts with DDX39B to form the THO-DDX39B complex which multimerizes into a 28-subunit tetrameric assembly. Component of the transcription/export (TREX) complex at least composed of ALYREF/THOC4, DDX39B, SARNP/CIP29, CHTOP and the THO subcomplex; in the complex interacts with THOC1, THOC3, THOC5, THOC7 and DDX39B. TREX seems to have a dynamic structure involving ATP-dependent remodeling. Interacts with POLDIP3 and ZC3H11A.</text>
</comment>
<dbReference type="Ensembl" id="ENSCPBT00000023311.1">
    <property type="protein sequence ID" value="ENSCPBP00000019805.1"/>
    <property type="gene ID" value="ENSCPBG00000012863.1"/>
</dbReference>
<evidence type="ECO:0000313" key="11">
    <source>
        <dbReference type="Ensembl" id="ENSCPBP00000019805.1"/>
    </source>
</evidence>
<feature type="compositionally biased region" description="Polar residues" evidence="7">
    <location>
        <begin position="1213"/>
        <end position="1224"/>
    </location>
</feature>
<evidence type="ECO:0000256" key="2">
    <source>
        <dbReference type="ARBA" id="ARBA00007857"/>
    </source>
</evidence>
<dbReference type="Pfam" id="PF11732">
    <property type="entry name" value="Thoc2"/>
    <property type="match status" value="1"/>
</dbReference>
<evidence type="ECO:0000256" key="1">
    <source>
        <dbReference type="ARBA" id="ARBA00004123"/>
    </source>
</evidence>
<evidence type="ECO:0000256" key="3">
    <source>
        <dbReference type="ARBA" id="ARBA00019596"/>
    </source>
</evidence>
<comment type="similarity">
    <text evidence="2">Belongs to the THOC2 family.</text>
</comment>
<name>A0A8C3P6R8_CHRPI</name>
<feature type="region of interest" description="Disordered" evidence="7">
    <location>
        <begin position="291"/>
        <end position="313"/>
    </location>
</feature>
<reference evidence="11" key="1">
    <citation type="submission" date="2025-08" db="UniProtKB">
        <authorList>
            <consortium name="Ensembl"/>
        </authorList>
    </citation>
    <scope>IDENTIFICATION</scope>
</reference>
<feature type="compositionally biased region" description="Low complexity" evidence="7">
    <location>
        <begin position="1362"/>
        <end position="1374"/>
    </location>
</feature>
<feature type="region of interest" description="Disordered" evidence="7">
    <location>
        <begin position="1210"/>
        <end position="1428"/>
    </location>
</feature>
<gene>
    <name evidence="11" type="primary">THOC2</name>
</gene>
<sequence>LSENKSHENVTFRDIQQALYELANHVVKGNLKHDQASNVLSDVIEFRDDMSSILADVFCILDIETSCLEEKSKRDHFTQLVLACLYLVSDTVLKERLDPETLESLGLIKQSQQFNQKSVKIKTKLFYKQQKFNLLREENEGYAKLIAELGQDLSGNITSDLILENIKSLIGCFNLDPNRVLDIILEVYECRPEYDEFFVPLIESYMYMCEPQTLCHILGFKFKFYQEPNGETPSSLYRVAAVLLQHNLIDLEDLYVHLLPVDNAILEEHKREIVEAKQIVRKLTMVVLSSEKTEEKEKEKDKEEEKTEKPPDNQKLGLLEALLKVGDWQHAQSIMDQMPPFYATSHKPIAIALCQLVHVTIEPLYRRVGVPKGAKGSPISNLQNKRAPKQAESFEDLRKEVFNMLCYLGPHLSHDPILFAKVVRLGKAFMKEVGKREHLILFSCLLNITDQVLLPSLTLMDCNACMSEELWGMFKTFPYQYRYRLYGQWKNETYNSHPLLVKVKAQTIDRAKYIMKRLTKENVKPSGRQIGKLSHSNPTILFDYILSQIQKYDNLITPVVDSLKYLTSLNYDVLAYCIIEALANPEKERMKHDDTTISSWLQSLASFCGAVFRKYPIELAGLLQYVANQLKAGKSFDLLILKEVVQKMAGIEITEEMTMEQLEAMTGGEQLKAEGGYFGQIRNTKKSSQRLKDALLDHDLALPLCLLMAQQRNGVIFQEGGEKHLKLVGKLYDQCHDTLVQFGGFLASNLSTEDYIKRVPSIDVLCNEFHTPHDAAFFLSRPMYAHHISSKYDELKKAEKGNKQQHKVHKYITSCEVVMAPVHDAVISLHLPKVWDDISPQFYATFWSLTMYDLAVPHNSYDREVNKLKVQMKAIDDNQEMPPNKKKKEKERCTALQDKLLEEEKKQLEHVQRVLQRLKLEKDNWLLAKSTKNETITKFLQLCIFPRCIFSAIDAVYCAHFVELVHQQKTPNFSTLLCYDRVFSDIIYTVASCTENEASRYGRFLCCMLETVTRWHSDRNIYEKECGNYPGFLTILRATGFDGGNKADQLDYENFRHVVHKWHYKLTKASVHCLETGEYTHIRNILIVLTKILPWYPKVLNLGQALERRVHKICQEEKEKRPDLYALAMGYSGQLKSRKPYMVPENEFHHKDPPARNAVAATVQNGPGGAGLPASLTINAAKLEESTAEETDKLKEKTQGAVKVINKAANATPKVTTSNGNSASNRKKEKTPAAIPEAKALGKDGKDKPKEERANKDDKSRETKEKTPKSDKEKEKAKKEEKTPKDEKSKTVVTNAESKFAAEKEREKEPSRERDVAKDMKSKENIKGGEKLSVAGSLKSPVPRSETSESEREQKRRKVDTHSSPSHSSTVKVSIHYINHTTPALSKSKEREVDKKDLDKSRERSREREKKDEKDRKDRKRVCDIFMK</sequence>
<dbReference type="GO" id="GO:0006397">
    <property type="term" value="P:mRNA processing"/>
    <property type="evidence" value="ECO:0007669"/>
    <property type="project" value="InterPro"/>
</dbReference>
<reference evidence="11" key="2">
    <citation type="submission" date="2025-09" db="UniProtKB">
        <authorList>
            <consortium name="Ensembl"/>
        </authorList>
    </citation>
    <scope>IDENTIFICATION</scope>
</reference>
<feature type="domain" description="THO complex subunit 2 N-terminal" evidence="10">
    <location>
        <begin position="11"/>
        <end position="388"/>
    </location>
</feature>
<dbReference type="Pfam" id="PF16134">
    <property type="entry name" value="THOC2_N"/>
    <property type="match status" value="2"/>
</dbReference>
<organism evidence="11 12">
    <name type="scientific">Chrysemys picta bellii</name>
    <name type="common">Western painted turtle</name>
    <name type="synonym">Emys bellii</name>
    <dbReference type="NCBI Taxonomy" id="8478"/>
    <lineage>
        <taxon>Eukaryota</taxon>
        <taxon>Metazoa</taxon>
        <taxon>Chordata</taxon>
        <taxon>Craniata</taxon>
        <taxon>Vertebrata</taxon>
        <taxon>Euteleostomi</taxon>
        <taxon>Archelosauria</taxon>
        <taxon>Testudinata</taxon>
        <taxon>Testudines</taxon>
        <taxon>Cryptodira</taxon>
        <taxon>Durocryptodira</taxon>
        <taxon>Testudinoidea</taxon>
        <taxon>Emydidae</taxon>
        <taxon>Chrysemys</taxon>
    </lineage>
</organism>
<dbReference type="GeneTree" id="ENSGT00710000106792"/>
<feature type="domain" description="THO complex subunitTHOC2 C-terminal" evidence="8">
    <location>
        <begin position="835"/>
        <end position="1135"/>
    </location>
</feature>
<feature type="compositionally biased region" description="Basic and acidic residues" evidence="7">
    <location>
        <begin position="1387"/>
        <end position="1428"/>
    </location>
</feature>
<keyword evidence="12" id="KW-1185">Reference proteome</keyword>
<evidence type="ECO:0000259" key="10">
    <source>
        <dbReference type="Pfam" id="PF16134"/>
    </source>
</evidence>
<feature type="domain" description="THO complex subunitTHOC2 N-terminal" evidence="9">
    <location>
        <begin position="530"/>
        <end position="605"/>
    </location>
</feature>